<dbReference type="FunFam" id="3.40.50.2000:FF:000056">
    <property type="entry name" value="Glycosyltransferase"/>
    <property type="match status" value="1"/>
</dbReference>
<dbReference type="FunFam" id="3.40.50.2000:FF:000108">
    <property type="entry name" value="UDP-glycosyltransferase 83A1"/>
    <property type="match status" value="1"/>
</dbReference>
<dbReference type="SUPFAM" id="SSF53756">
    <property type="entry name" value="UDP-Glycosyltransferase/glycogen phosphorylase"/>
    <property type="match status" value="1"/>
</dbReference>
<dbReference type="CDD" id="cd03784">
    <property type="entry name" value="GT1_Gtf-like"/>
    <property type="match status" value="1"/>
</dbReference>
<name>A0AAD6EVL1_9POAL</name>
<evidence type="ECO:0008006" key="5">
    <source>
        <dbReference type="Google" id="ProtNLM"/>
    </source>
</evidence>
<gene>
    <name evidence="3" type="ORF">LUZ61_006496</name>
</gene>
<protein>
    <recommendedName>
        <fullName evidence="5">Glycosyltransferase</fullName>
    </recommendedName>
</protein>
<reference evidence="3 4" key="1">
    <citation type="journal article" date="2022" name="Cell">
        <title>Repeat-based holocentromeres influence genome architecture and karyotype evolution.</title>
        <authorList>
            <person name="Hofstatter P.G."/>
            <person name="Thangavel G."/>
            <person name="Lux T."/>
            <person name="Neumann P."/>
            <person name="Vondrak T."/>
            <person name="Novak P."/>
            <person name="Zhang M."/>
            <person name="Costa L."/>
            <person name="Castellani M."/>
            <person name="Scott A."/>
            <person name="Toegelov H."/>
            <person name="Fuchs J."/>
            <person name="Mata-Sucre Y."/>
            <person name="Dias Y."/>
            <person name="Vanzela A.L.L."/>
            <person name="Huettel B."/>
            <person name="Almeida C.C.S."/>
            <person name="Simkova H."/>
            <person name="Souza G."/>
            <person name="Pedrosa-Harand A."/>
            <person name="Macas J."/>
            <person name="Mayer K.F.X."/>
            <person name="Houben A."/>
            <person name="Marques A."/>
        </authorList>
    </citation>
    <scope>NUCLEOTIDE SEQUENCE [LARGE SCALE GENOMIC DNA]</scope>
    <source>
        <strain evidence="3">RhyTen1mFocal</strain>
    </source>
</reference>
<comment type="similarity">
    <text evidence="1">Belongs to the UDP-glycosyltransferase family.</text>
</comment>
<dbReference type="PANTHER" id="PTHR11926">
    <property type="entry name" value="GLUCOSYL/GLUCURONOSYL TRANSFERASES"/>
    <property type="match status" value="1"/>
</dbReference>
<dbReference type="InterPro" id="IPR002213">
    <property type="entry name" value="UDP_glucos_trans"/>
</dbReference>
<keyword evidence="2" id="KW-0808">Transferase</keyword>
<dbReference type="Pfam" id="PF00201">
    <property type="entry name" value="UDPGT"/>
    <property type="match status" value="1"/>
</dbReference>
<comment type="caution">
    <text evidence="3">The sequence shown here is derived from an EMBL/GenBank/DDBJ whole genome shotgun (WGS) entry which is preliminary data.</text>
</comment>
<dbReference type="EMBL" id="JAMRDG010000001">
    <property type="protein sequence ID" value="KAJ3702791.1"/>
    <property type="molecule type" value="Genomic_DNA"/>
</dbReference>
<evidence type="ECO:0000313" key="3">
    <source>
        <dbReference type="EMBL" id="KAJ3702791.1"/>
    </source>
</evidence>
<evidence type="ECO:0000313" key="4">
    <source>
        <dbReference type="Proteomes" id="UP001210211"/>
    </source>
</evidence>
<organism evidence="3 4">
    <name type="scientific">Rhynchospora tenuis</name>
    <dbReference type="NCBI Taxonomy" id="198213"/>
    <lineage>
        <taxon>Eukaryota</taxon>
        <taxon>Viridiplantae</taxon>
        <taxon>Streptophyta</taxon>
        <taxon>Embryophyta</taxon>
        <taxon>Tracheophyta</taxon>
        <taxon>Spermatophyta</taxon>
        <taxon>Magnoliopsida</taxon>
        <taxon>Liliopsida</taxon>
        <taxon>Poales</taxon>
        <taxon>Cyperaceae</taxon>
        <taxon>Cyperoideae</taxon>
        <taxon>Rhynchosporeae</taxon>
        <taxon>Rhynchospora</taxon>
    </lineage>
</organism>
<keyword evidence="4" id="KW-1185">Reference proteome</keyword>
<dbReference type="Gene3D" id="3.40.50.2000">
    <property type="entry name" value="Glycogen Phosphorylase B"/>
    <property type="match status" value="2"/>
</dbReference>
<accession>A0AAD6EVL1</accession>
<dbReference type="PANTHER" id="PTHR11926:SF1412">
    <property type="entry name" value="UDP-GLYCOSYLTRANSFERASE 83A1-LIKE"/>
    <property type="match status" value="1"/>
</dbReference>
<dbReference type="Proteomes" id="UP001210211">
    <property type="component" value="Unassembled WGS sequence"/>
</dbReference>
<evidence type="ECO:0000256" key="2">
    <source>
        <dbReference type="ARBA" id="ARBA00022679"/>
    </source>
</evidence>
<dbReference type="GO" id="GO:0080044">
    <property type="term" value="F:quercetin 7-O-glucosyltransferase activity"/>
    <property type="evidence" value="ECO:0007669"/>
    <property type="project" value="TreeGrafter"/>
</dbReference>
<sequence length="451" mass="50689">MSSTPHALVLPWPMVGHIVPLMHFSHFLADNGFKITFVNTEDSHNRIVSAGALAERFHMVSIPDGLGPEEPRFGPRMVDAIEYNMPSQLENLIQEINGEGKEKITCLIADGAMGWAVEIAEKLGLRSMVFSPASATFVATSLSIPKLRETGVIDENGTVKLGPTATYIDETFFTWKFMENFEMQQSMFRYIENNVQSILKSQFIVCNSFQDFELPIFTSFPNIIPIGPLPLGKATKATGHFWSDDPTCIDWLDQQPVNSVVYVAFGSIATLDQNQLEQVAFALDSNQMRFLWVTRPDQTMCEHHDFLKQFEESINRRGKGKIVNWCNQEKVLAHPSIVCFVSHCGWNSAMDGVRNGVPFLCLPFFADQLAVRNHLCDVVKVGLSLVKNENGVVTREEIRSKLIELLQSEEIKTRARRMKELAQRSISPGGSSFQNLYNLVEALKRLDNVIG</sequence>
<proteinExistence type="inferred from homology"/>
<dbReference type="GO" id="GO:0080043">
    <property type="term" value="F:quercetin 3-O-glucosyltransferase activity"/>
    <property type="evidence" value="ECO:0007669"/>
    <property type="project" value="TreeGrafter"/>
</dbReference>
<evidence type="ECO:0000256" key="1">
    <source>
        <dbReference type="ARBA" id="ARBA00009995"/>
    </source>
</evidence>
<dbReference type="AlphaFoldDB" id="A0AAD6EVL1"/>